<dbReference type="PANTHER" id="PTHR47965">
    <property type="entry name" value="ASPARTYL PROTEASE-RELATED"/>
    <property type="match status" value="1"/>
</dbReference>
<keyword evidence="5" id="KW-1185">Reference proteome</keyword>
<accession>A0AAN6RC37</accession>
<dbReference type="PANTHER" id="PTHR47965:SF101">
    <property type="entry name" value="HYPOTHETICAL ASPARTYL PROTEASE (EUROFUNG)-RELATED"/>
    <property type="match status" value="1"/>
</dbReference>
<dbReference type="Pfam" id="PF00026">
    <property type="entry name" value="Asp"/>
    <property type="match status" value="1"/>
</dbReference>
<proteinExistence type="inferred from homology"/>
<dbReference type="AlphaFoldDB" id="A0AAN6RC37"/>
<dbReference type="InterPro" id="IPR033121">
    <property type="entry name" value="PEPTIDASE_A1"/>
</dbReference>
<dbReference type="Gene3D" id="2.40.70.10">
    <property type="entry name" value="Acid Proteases"/>
    <property type="match status" value="2"/>
</dbReference>
<dbReference type="CDD" id="cd05471">
    <property type="entry name" value="pepsin_like"/>
    <property type="match status" value="1"/>
</dbReference>
<name>A0AAN6RC37_9PLEO</name>
<dbReference type="GO" id="GO:0005576">
    <property type="term" value="C:extracellular region"/>
    <property type="evidence" value="ECO:0007669"/>
    <property type="project" value="TreeGrafter"/>
</dbReference>
<organism evidence="4 5">
    <name type="scientific">Pseudopithomyces chartarum</name>
    <dbReference type="NCBI Taxonomy" id="1892770"/>
    <lineage>
        <taxon>Eukaryota</taxon>
        <taxon>Fungi</taxon>
        <taxon>Dikarya</taxon>
        <taxon>Ascomycota</taxon>
        <taxon>Pezizomycotina</taxon>
        <taxon>Dothideomycetes</taxon>
        <taxon>Pleosporomycetidae</taxon>
        <taxon>Pleosporales</taxon>
        <taxon>Massarineae</taxon>
        <taxon>Didymosphaeriaceae</taxon>
        <taxon>Pseudopithomyces</taxon>
    </lineage>
</organism>
<evidence type="ECO:0000313" key="4">
    <source>
        <dbReference type="EMBL" id="KAK3201574.1"/>
    </source>
</evidence>
<dbReference type="InterPro" id="IPR021109">
    <property type="entry name" value="Peptidase_aspartic_dom_sf"/>
</dbReference>
<evidence type="ECO:0000256" key="2">
    <source>
        <dbReference type="SAM" id="MobiDB-lite"/>
    </source>
</evidence>
<dbReference type="EMBL" id="WVTA01000016">
    <property type="protein sequence ID" value="KAK3201574.1"/>
    <property type="molecule type" value="Genomic_DNA"/>
</dbReference>
<evidence type="ECO:0000259" key="3">
    <source>
        <dbReference type="PROSITE" id="PS51767"/>
    </source>
</evidence>
<feature type="domain" description="Peptidase A1" evidence="3">
    <location>
        <begin position="1"/>
        <end position="350"/>
    </location>
</feature>
<gene>
    <name evidence="4" type="ORF">GRF29_185g1398770</name>
</gene>
<reference evidence="4 5" key="1">
    <citation type="submission" date="2021-02" db="EMBL/GenBank/DDBJ databases">
        <title>Genome assembly of Pseudopithomyces chartarum.</title>
        <authorList>
            <person name="Jauregui R."/>
            <person name="Singh J."/>
            <person name="Voisey C."/>
        </authorList>
    </citation>
    <scope>NUCLEOTIDE SEQUENCE [LARGE SCALE GENOMIC DNA]</scope>
    <source>
        <strain evidence="4 5">AGR01</strain>
    </source>
</reference>
<dbReference type="GO" id="GO:0006508">
    <property type="term" value="P:proteolysis"/>
    <property type="evidence" value="ECO:0007669"/>
    <property type="project" value="InterPro"/>
</dbReference>
<comment type="similarity">
    <text evidence="1">Belongs to the peptidase A1 family.</text>
</comment>
<dbReference type="InterPro" id="IPR001461">
    <property type="entry name" value="Aspartic_peptidase_A1"/>
</dbReference>
<dbReference type="PRINTS" id="PR00792">
    <property type="entry name" value="PEPSIN"/>
</dbReference>
<dbReference type="GO" id="GO:0009277">
    <property type="term" value="C:fungal-type cell wall"/>
    <property type="evidence" value="ECO:0007669"/>
    <property type="project" value="TreeGrafter"/>
</dbReference>
<dbReference type="SUPFAM" id="SSF50630">
    <property type="entry name" value="Acid proteases"/>
    <property type="match status" value="1"/>
</dbReference>
<protein>
    <recommendedName>
        <fullName evidence="3">Peptidase A1 domain-containing protein</fullName>
    </recommendedName>
</protein>
<comment type="caution">
    <text evidence="4">The sequence shown here is derived from an EMBL/GenBank/DDBJ whole genome shotgun (WGS) entry which is preliminary data.</text>
</comment>
<dbReference type="InterPro" id="IPR034164">
    <property type="entry name" value="Pepsin-like_dom"/>
</dbReference>
<dbReference type="GO" id="GO:0004190">
    <property type="term" value="F:aspartic-type endopeptidase activity"/>
    <property type="evidence" value="ECO:0007669"/>
    <property type="project" value="InterPro"/>
</dbReference>
<evidence type="ECO:0000256" key="1">
    <source>
        <dbReference type="ARBA" id="ARBA00007447"/>
    </source>
</evidence>
<dbReference type="Proteomes" id="UP001280581">
    <property type="component" value="Unassembled WGS sequence"/>
</dbReference>
<evidence type="ECO:0000313" key="5">
    <source>
        <dbReference type="Proteomes" id="UP001280581"/>
    </source>
</evidence>
<sequence>MGRGPLGSPPQGFFVLPATNAPNIWVPIADDCKALNVTDCGTRRGVRPFNNAISPGFQVNSSSSWDDIGTFELGQNDFLGFTGNGDFGYDTVGLIRGDSSETITNNDTAVTAYASPEFWLGEIGLSNRPMDLGQDDKPASFLSNLKKAGNIPSLSFGYTAGAPYRSTKIPGSLTLGGYDAGRATESLQVPLNGDADRPLTVAIQGISVSNALTGDVDLSTQSFLAPIDSSVTDLWLPKSICDAFESAFGLQYNEQTNRYIIQSKNLTKLQQQDPILNFTIGTELSGGNITTITLPYDAFDLQAGFPIFADTLDYFPIRRAADSSQYMIGRVFLQEAYLSVDYERRYFNLSQTNYTQPLPATKIITIPPTDLNTTSPSTPHPLNLNPPSPPVP</sequence>
<feature type="region of interest" description="Disordered" evidence="2">
    <location>
        <begin position="368"/>
        <end position="392"/>
    </location>
</feature>
<dbReference type="PROSITE" id="PS51767">
    <property type="entry name" value="PEPTIDASE_A1"/>
    <property type="match status" value="1"/>
</dbReference>
<dbReference type="GO" id="GO:0031505">
    <property type="term" value="P:fungal-type cell wall organization"/>
    <property type="evidence" value="ECO:0007669"/>
    <property type="project" value="TreeGrafter"/>
</dbReference>